<dbReference type="InterPro" id="IPR021714">
    <property type="entry name" value="URB1_N"/>
</dbReference>
<protein>
    <submittedName>
        <fullName evidence="5">Nucleolus protein</fullName>
    </submittedName>
</protein>
<dbReference type="Pfam" id="PF16201">
    <property type="entry name" value="NopRA1"/>
    <property type="match status" value="1"/>
</dbReference>
<gene>
    <name evidence="5" type="ORF">DB88DRAFT_449372</name>
</gene>
<dbReference type="PANTHER" id="PTHR13500:SF0">
    <property type="entry name" value="NUCLEOLAR PRE-RIBOSOMAL-ASSOCIATED PROTEIN 1"/>
    <property type="match status" value="1"/>
</dbReference>
<dbReference type="PANTHER" id="PTHR13500">
    <property type="entry name" value="NUCLEOLAR PRERIBOSOMAL-ASSOCIATED PROTEIN 1"/>
    <property type="match status" value="1"/>
</dbReference>
<dbReference type="GO" id="GO:0000463">
    <property type="term" value="P:maturation of LSU-rRNA from tricistronic rRNA transcript (SSU-rRNA, 5.8S rRNA, LSU-rRNA)"/>
    <property type="evidence" value="ECO:0007669"/>
    <property type="project" value="TreeGrafter"/>
</dbReference>
<organism evidence="5 6">
    <name type="scientific">Papiliotrema laurentii</name>
    <name type="common">Cryptococcus laurentii</name>
    <dbReference type="NCBI Taxonomy" id="5418"/>
    <lineage>
        <taxon>Eukaryota</taxon>
        <taxon>Fungi</taxon>
        <taxon>Dikarya</taxon>
        <taxon>Basidiomycota</taxon>
        <taxon>Agaricomycotina</taxon>
        <taxon>Tremellomycetes</taxon>
        <taxon>Tremellales</taxon>
        <taxon>Rhynchogastremaceae</taxon>
        <taxon>Papiliotrema</taxon>
    </lineage>
</organism>
<evidence type="ECO:0000259" key="3">
    <source>
        <dbReference type="Pfam" id="PF16201"/>
    </source>
</evidence>
<name>A0AAD9FXG0_PAPLA</name>
<dbReference type="InterPro" id="IPR032436">
    <property type="entry name" value="URB1_C"/>
</dbReference>
<evidence type="ECO:0000313" key="6">
    <source>
        <dbReference type="Proteomes" id="UP001182556"/>
    </source>
</evidence>
<feature type="domain" description="URB1 N-terminal" evidence="2">
    <location>
        <begin position="84"/>
        <end position="437"/>
    </location>
</feature>
<accession>A0AAD9FXG0</accession>
<evidence type="ECO:0000259" key="2">
    <source>
        <dbReference type="Pfam" id="PF11707"/>
    </source>
</evidence>
<reference evidence="5" key="1">
    <citation type="submission" date="2023-02" db="EMBL/GenBank/DDBJ databases">
        <title>Identification and recombinant expression of a fungal hydrolase from Papiliotrema laurentii that hydrolyzes apple cutin and clears colloidal polyester polyurethane.</title>
        <authorList>
            <consortium name="DOE Joint Genome Institute"/>
            <person name="Roman V.A."/>
            <person name="Bojanowski C."/>
            <person name="Crable B.R."/>
            <person name="Wagner D.N."/>
            <person name="Hung C.S."/>
            <person name="Nadeau L.J."/>
            <person name="Schratz L."/>
            <person name="Haridas S."/>
            <person name="Pangilinan J."/>
            <person name="Lipzen A."/>
            <person name="Na H."/>
            <person name="Yan M."/>
            <person name="Ng V."/>
            <person name="Grigoriev I.V."/>
            <person name="Spatafora J.W."/>
            <person name="Barlow D."/>
            <person name="Biffinger J."/>
            <person name="Kelley-Loughnane N."/>
            <person name="Varaljay V.A."/>
            <person name="Crookes-Goodson W.J."/>
        </authorList>
    </citation>
    <scope>NUCLEOTIDE SEQUENCE</scope>
    <source>
        <strain evidence="5">5307AH</strain>
    </source>
</reference>
<proteinExistence type="predicted"/>
<dbReference type="GO" id="GO:0005730">
    <property type="term" value="C:nucleolus"/>
    <property type="evidence" value="ECO:0007669"/>
    <property type="project" value="TreeGrafter"/>
</dbReference>
<evidence type="ECO:0000256" key="1">
    <source>
        <dbReference type="SAM" id="MobiDB-lite"/>
    </source>
</evidence>
<sequence>MVGKRKHGAFEQSQQGDLVAKPPAGTQTFTTGAAVRDALAQGSRQAFVAFHQQIITPRSALPLPITHATSTILQHYQSISPTFDEIFNFWRESDRSKNDRGVESAVALLVQIINILTGLPFFRTAVVGIVQKLVAQIEPYPDLINRLVQSGKRDHVLLGLQLAAAAVHTDLPDPTAPGYGSGRLALKVWSVLVEGGSAKVFGKVLGMRRRNKEGMVVYGAKDPLDKPDIRHAALHILIPLFPLSAFHAHGKTILPAIYNNMQSDPPVTIYRILTGLWSAIAGPSPGIARRTALALLDENALEKLLDLVEREDVDPTSDKTVGDLTMAFLESTTTVPRQGICFPDEGWYPRKSGDGDENDEDLGGSGRRRDENKMRKGLHNRILSNVVRKLGAKVVDGQGRVGDWVIKVLQACPEIVAGYWPHSALSLEPRLNARWLATISYVGRIISLPPPALSTFHEPIPRGSDLTESLPRPSPPSVNVMIESIFPSPMGKVHLTKGLQSNDHLVQHVTALALARGLQKLETVQATLRQIETEVEAQPGTSENASPSIWTKRRLELELECRRRVPEVFVIIAFAQKSATLARVPADSDDEPDPKLVAKSALLTEVALRLFGLYHKTLPTISREAKFDVGKLLVSASSAKAERREKREAREGSVISDSGSVGSVGTIGTVGMGGGFGQSRGDVDGFEAISQVHVLSLLSQVQDWQWTNKASGSQYSYLYHILLLHLSTPHPITKQMTTNLLHKLLLPSILFEHDHGEVEIWLSGLPNLSTLKDPSQRAWLVVQQIHLLSFLDECARRCMKTPYRYIEETLTLLPNYFDPTVRPYELVSPLFMTVLEQLRAKINGQLIATEAAGVILAYLGRVIVGMAGKFKDGKWLEEVVHRLEVMVKEAREKGQERKGLLGSVQRIRRLVTEIFGGDLPESTEEAAVKMIDEEWVCMGLIIRVWAENSFERVLVEHAGAGQELQRLMKMSSASAIEREGRLATHLFVTTRNQKYLDVVRQAMEASTGLHADRLRQSVFATPGIKESLLPGSSAELDAIDAFVATVRDDDKVVAEVYMHDLLEAMRADRKGKNLSQILSFVSPWTRFFDPSQAESAVEIVVKNTKRLSELSARVKETISALIVQTKDPQFALSKLDGFVGIGIIQPFVTLLRAASSQRQGLEHLSTISIEPASIKRILDAGNEDRYELVKTLAEVSPLALRTVATVISEDEEIVRRPNILPIASTVLDVPNLMSRSVADSIAQTVVSALSTGSSPAAITSAAQAVLIGVHQIDPTLVSEKIGQVQLPTFTPALGETAHALCKVKDAAGAVRHLVHLGLQHVTRFCSSDIKLDDSHLQTISDLDAAVRNVDEIQLDLDANLVEPVVTAIIQERLNYPQAASFAALLVEKSSLKASFIRQHMSLLFSSSAYNTLASPVSSPALAIRSPFIHLLSAMFTSNPYMTCQPNFIEQLLPLYKGSLSLSDQRIRSLFQLFESYRHISVASVLSAWSSGLGRSSRPFEALTSLEPTRMLATAIAFPLRRSLRGVQPVEENDEGQGLYDPCFVLALFGATLSTDLTGLDWVEILRTNVLGVAVMALSSRDAAMRTLGGFVLTRTVKYLESVAFQEKPQLAYILRLLRYSIPAPTSDTQPRLPVLISTFLAHVLRTLASPSNPLYPAASRFLLQRHKFDAGDVPMLFGMLYASGEGHKRDRNWIVRFIRDASRSEADWRLLKRRKTVELLQTLYSSSVDAAFRRLVLQAMERITRLPPAALSLAHRSHLITWIDAQWAMSRVEKRNNRAVEEERERYLNILENLLVVLVHRDQEKEKTKAEEDEQAAGKKGQGREWVKSAERVLRQAVQGADPERLETISRVVLRLAQLSGASSTSRLLPVLVDRLVHVFPTPCADERYVKIVEALFNVSLSLEHGDEKVRRAVDEIAWRVSLLDSDVGRWVRKERRLALWERSQ</sequence>
<dbReference type="InterPro" id="IPR039844">
    <property type="entry name" value="URB1"/>
</dbReference>
<comment type="caution">
    <text evidence="5">The sequence shown here is derived from an EMBL/GenBank/DDBJ whole genome shotgun (WGS) entry which is preliminary data.</text>
</comment>
<dbReference type="EMBL" id="JAODAN010000001">
    <property type="protein sequence ID" value="KAK1927808.1"/>
    <property type="molecule type" value="Genomic_DNA"/>
</dbReference>
<dbReference type="GO" id="GO:0000466">
    <property type="term" value="P:maturation of 5.8S rRNA from tricistronic rRNA transcript (SSU-rRNA, 5.8S rRNA, LSU-rRNA)"/>
    <property type="evidence" value="ECO:0007669"/>
    <property type="project" value="TreeGrafter"/>
</dbReference>
<dbReference type="InterPro" id="IPR016024">
    <property type="entry name" value="ARM-type_fold"/>
</dbReference>
<feature type="domain" description="URB1 C-terminal" evidence="3">
    <location>
        <begin position="1570"/>
        <end position="1762"/>
    </location>
</feature>
<dbReference type="Pfam" id="PF11707">
    <property type="entry name" value="Npa1"/>
    <property type="match status" value="1"/>
</dbReference>
<keyword evidence="6" id="KW-1185">Reference proteome</keyword>
<evidence type="ECO:0000259" key="4">
    <source>
        <dbReference type="Pfam" id="PF26140"/>
    </source>
</evidence>
<dbReference type="Proteomes" id="UP001182556">
    <property type="component" value="Unassembled WGS sequence"/>
</dbReference>
<dbReference type="InterPro" id="IPR059018">
    <property type="entry name" value="HEAT_URB1"/>
</dbReference>
<feature type="domain" description="URB1 central HEAT repeat" evidence="4">
    <location>
        <begin position="706"/>
        <end position="894"/>
    </location>
</feature>
<dbReference type="SUPFAM" id="SSF48371">
    <property type="entry name" value="ARM repeat"/>
    <property type="match status" value="1"/>
</dbReference>
<dbReference type="Pfam" id="PF26140">
    <property type="entry name" value="HEAT_URB1"/>
    <property type="match status" value="1"/>
</dbReference>
<feature type="region of interest" description="Disordered" evidence="1">
    <location>
        <begin position="346"/>
        <end position="375"/>
    </location>
</feature>
<evidence type="ECO:0000313" key="5">
    <source>
        <dbReference type="EMBL" id="KAK1927808.1"/>
    </source>
</evidence>
<feature type="region of interest" description="Disordered" evidence="1">
    <location>
        <begin position="1"/>
        <end position="24"/>
    </location>
</feature>